<name>W1PRT4_AMBTC</name>
<keyword evidence="4" id="KW-1185">Reference proteome</keyword>
<dbReference type="Proteomes" id="UP000017836">
    <property type="component" value="Unassembled WGS sequence"/>
</dbReference>
<dbReference type="Gramene" id="ERN10738">
    <property type="protein sequence ID" value="ERN10738"/>
    <property type="gene ID" value="AMTR_s00027p00142480"/>
</dbReference>
<dbReference type="OrthoDB" id="1916993at2759"/>
<feature type="transmembrane region" description="Helical" evidence="1">
    <location>
        <begin position="104"/>
        <end position="124"/>
    </location>
</feature>
<dbReference type="eggNOG" id="ENOG502S3PN">
    <property type="taxonomic scope" value="Eukaryota"/>
</dbReference>
<proteinExistence type="predicted"/>
<organism evidence="3 4">
    <name type="scientific">Amborella trichopoda</name>
    <dbReference type="NCBI Taxonomy" id="13333"/>
    <lineage>
        <taxon>Eukaryota</taxon>
        <taxon>Viridiplantae</taxon>
        <taxon>Streptophyta</taxon>
        <taxon>Embryophyta</taxon>
        <taxon>Tracheophyta</taxon>
        <taxon>Spermatophyta</taxon>
        <taxon>Magnoliopsida</taxon>
        <taxon>Amborellales</taxon>
        <taxon>Amborellaceae</taxon>
        <taxon>Amborella</taxon>
    </lineage>
</organism>
<accession>W1PRT4</accession>
<keyword evidence="1" id="KW-1133">Transmembrane helix</keyword>
<dbReference type="PANTHER" id="PTHR34376:SF2">
    <property type="entry name" value="SERINE PROTEASE INHIBITOR, KAZAL-TYPE FAMILY PROTEIN"/>
    <property type="match status" value="1"/>
</dbReference>
<evidence type="ECO:0008006" key="5">
    <source>
        <dbReference type="Google" id="ProtNLM"/>
    </source>
</evidence>
<gene>
    <name evidence="3" type="ORF">AMTR_s00027p00142480</name>
</gene>
<dbReference type="OMA" id="CAQTEPT"/>
<dbReference type="EMBL" id="KI392798">
    <property type="protein sequence ID" value="ERN10738.1"/>
    <property type="molecule type" value="Genomic_DNA"/>
</dbReference>
<feature type="chain" id="PRO_5004808431" description="Kazal-like domain-containing protein" evidence="2">
    <location>
        <begin position="23"/>
        <end position="125"/>
    </location>
</feature>
<evidence type="ECO:0000313" key="3">
    <source>
        <dbReference type="EMBL" id="ERN10738.1"/>
    </source>
</evidence>
<protein>
    <recommendedName>
        <fullName evidence="5">Kazal-like domain-containing protein</fullName>
    </recommendedName>
</protein>
<feature type="signal peptide" evidence="2">
    <location>
        <begin position="1"/>
        <end position="22"/>
    </location>
</feature>
<sequence length="125" mass="13169">MAGIQTLFLLLPSFFLFALSQASFMVDNSTELANPDSGGSSRVCAQTEPTLCPVTCFRPDPVCGSNGVTYWCGCADALCSDAVVLRSGFCEVGNGGSGLLYGQGLLLVHMVWHIVLGLFVIMGIL</sequence>
<dbReference type="PANTHER" id="PTHR34376">
    <property type="entry name" value="SERINE PROTEASE INHIBITOR, KAZAL-TYPE FAMILY PROTEIN"/>
    <property type="match status" value="1"/>
</dbReference>
<keyword evidence="1" id="KW-0812">Transmembrane</keyword>
<dbReference type="AlphaFoldDB" id="W1PRT4"/>
<evidence type="ECO:0000256" key="2">
    <source>
        <dbReference type="SAM" id="SignalP"/>
    </source>
</evidence>
<reference evidence="4" key="1">
    <citation type="journal article" date="2013" name="Science">
        <title>The Amborella genome and the evolution of flowering plants.</title>
        <authorList>
            <consortium name="Amborella Genome Project"/>
        </authorList>
    </citation>
    <scope>NUCLEOTIDE SEQUENCE [LARGE SCALE GENOMIC DNA]</scope>
</reference>
<evidence type="ECO:0000313" key="4">
    <source>
        <dbReference type="Proteomes" id="UP000017836"/>
    </source>
</evidence>
<keyword evidence="1" id="KW-0472">Membrane</keyword>
<keyword evidence="2" id="KW-0732">Signal</keyword>
<dbReference type="HOGENOM" id="CLU_121186_0_0_1"/>
<evidence type="ECO:0000256" key="1">
    <source>
        <dbReference type="SAM" id="Phobius"/>
    </source>
</evidence>